<dbReference type="STRING" id="6186.A0A183JQN6"/>
<evidence type="ECO:0000313" key="3">
    <source>
        <dbReference type="WBParaSite" id="SCUD_0000502501-mRNA-1"/>
    </source>
</evidence>
<evidence type="ECO:0000313" key="1">
    <source>
        <dbReference type="EMBL" id="VDO92444.1"/>
    </source>
</evidence>
<protein>
    <submittedName>
        <fullName evidence="3">SCP domain-containing protein</fullName>
    </submittedName>
</protein>
<dbReference type="AlphaFoldDB" id="A0A183JQN6"/>
<sequence>MLIALGNFTQIVWSSSERIGVGKDLHKDSKLILVCLYHPPGNLVSIKLLLLCSWCFQ</sequence>
<dbReference type="Gene3D" id="3.40.33.10">
    <property type="entry name" value="CAP"/>
    <property type="match status" value="1"/>
</dbReference>
<gene>
    <name evidence="1" type="ORF">SCUD_LOCUS5024</name>
</gene>
<reference evidence="3" key="1">
    <citation type="submission" date="2016-06" db="UniProtKB">
        <authorList>
            <consortium name="WormBaseParasite"/>
        </authorList>
    </citation>
    <scope>IDENTIFICATION</scope>
</reference>
<dbReference type="Proteomes" id="UP000279833">
    <property type="component" value="Unassembled WGS sequence"/>
</dbReference>
<name>A0A183JQN6_9TREM</name>
<dbReference type="PRINTS" id="PR00837">
    <property type="entry name" value="V5TPXLIKE"/>
</dbReference>
<accession>A0A183JQN6</accession>
<evidence type="ECO:0000313" key="2">
    <source>
        <dbReference type="Proteomes" id="UP000279833"/>
    </source>
</evidence>
<dbReference type="WBParaSite" id="SCUD_0000502501-mRNA-1">
    <property type="protein sequence ID" value="SCUD_0000502501-mRNA-1"/>
    <property type="gene ID" value="SCUD_0000502501"/>
</dbReference>
<dbReference type="SUPFAM" id="SSF55797">
    <property type="entry name" value="PR-1-like"/>
    <property type="match status" value="1"/>
</dbReference>
<reference evidence="1 2" key="2">
    <citation type="submission" date="2018-11" db="EMBL/GenBank/DDBJ databases">
        <authorList>
            <consortium name="Pathogen Informatics"/>
        </authorList>
    </citation>
    <scope>NUCLEOTIDE SEQUENCE [LARGE SCALE GENOMIC DNA]</scope>
    <source>
        <strain evidence="1">Dakar</strain>
        <strain evidence="2">Dakar, Senegal</strain>
    </source>
</reference>
<dbReference type="EMBL" id="UZAK01007446">
    <property type="protein sequence ID" value="VDO92444.1"/>
    <property type="molecule type" value="Genomic_DNA"/>
</dbReference>
<organism evidence="3">
    <name type="scientific">Schistosoma curassoni</name>
    <dbReference type="NCBI Taxonomy" id="6186"/>
    <lineage>
        <taxon>Eukaryota</taxon>
        <taxon>Metazoa</taxon>
        <taxon>Spiralia</taxon>
        <taxon>Lophotrochozoa</taxon>
        <taxon>Platyhelminthes</taxon>
        <taxon>Trematoda</taxon>
        <taxon>Digenea</taxon>
        <taxon>Strigeidida</taxon>
        <taxon>Schistosomatoidea</taxon>
        <taxon>Schistosomatidae</taxon>
        <taxon>Schistosoma</taxon>
    </lineage>
</organism>
<proteinExistence type="predicted"/>
<dbReference type="InterPro" id="IPR035940">
    <property type="entry name" value="CAP_sf"/>
</dbReference>
<keyword evidence="2" id="KW-1185">Reference proteome</keyword>
<dbReference type="InterPro" id="IPR001283">
    <property type="entry name" value="CRISP-related"/>
</dbReference>